<evidence type="ECO:0000313" key="1">
    <source>
        <dbReference type="EMBL" id="AWT59064.1"/>
    </source>
</evidence>
<sequence length="250" mass="27959">MTSLNFQARVPVFDANVGVGHRHDRVSPYSDANGVIEEMQRHGVQKALIYHVQGEAISSIWANEALQEWDNDAFELQLCAGTGNDMLRQLAEYHASKRVKSVRLDSSPMRDGIPFVDWLYGPLLEWLSSEKIPLWVSLADLSPVQIMDTLPKFPELVTVLVGAHYSHSAVLAPILGKLPNAVLELSRFENLAGIEKLSKQFGAKRLLYGSYFPRYAMGPMLYYLHHADIDDKGLLAICAGNLERILQGEK</sequence>
<proteinExistence type="predicted"/>
<reference evidence="1 2" key="1">
    <citation type="submission" date="2018-06" db="EMBL/GenBank/DDBJ databases">
        <title>Draft Genome Sequence of a Novel Marine Bacterium Related to the Verrucomicrobia.</title>
        <authorList>
            <person name="Vosseberg J."/>
            <person name="Martijn J."/>
            <person name="Ettema T.J.G."/>
        </authorList>
    </citation>
    <scope>NUCLEOTIDE SEQUENCE [LARGE SCALE GENOMIC DNA]</scope>
    <source>
        <strain evidence="1">TARA_B100001123</strain>
    </source>
</reference>
<dbReference type="Proteomes" id="UP000247465">
    <property type="component" value="Chromosome"/>
</dbReference>
<dbReference type="InterPro" id="IPR032466">
    <property type="entry name" value="Metal_Hydrolase"/>
</dbReference>
<organism evidence="1 2">
    <name type="scientific">Candidatus Moanibacter tarae</name>
    <dbReference type="NCBI Taxonomy" id="2200854"/>
    <lineage>
        <taxon>Bacteria</taxon>
        <taxon>Pseudomonadati</taxon>
        <taxon>Verrucomicrobiota</taxon>
        <taxon>Opitutia</taxon>
        <taxon>Puniceicoccales</taxon>
        <taxon>Puniceicoccales incertae sedis</taxon>
        <taxon>Candidatus Moanibacter</taxon>
    </lineage>
</organism>
<accession>A0A2Z4AG59</accession>
<dbReference type="KEGG" id="mtar:DF168_00238"/>
<gene>
    <name evidence="1" type="ORF">DF168_00238</name>
</gene>
<protein>
    <recommendedName>
        <fullName evidence="3">Amidohydrolase-related domain-containing protein</fullName>
    </recommendedName>
</protein>
<name>A0A2Z4AG59_9BACT</name>
<evidence type="ECO:0000313" key="2">
    <source>
        <dbReference type="Proteomes" id="UP000247465"/>
    </source>
</evidence>
<dbReference type="SUPFAM" id="SSF51556">
    <property type="entry name" value="Metallo-dependent hydrolases"/>
    <property type="match status" value="1"/>
</dbReference>
<evidence type="ECO:0008006" key="3">
    <source>
        <dbReference type="Google" id="ProtNLM"/>
    </source>
</evidence>
<dbReference type="EMBL" id="CP029803">
    <property type="protein sequence ID" value="AWT59064.1"/>
    <property type="molecule type" value="Genomic_DNA"/>
</dbReference>
<dbReference type="Gene3D" id="3.20.20.140">
    <property type="entry name" value="Metal-dependent hydrolases"/>
    <property type="match status" value="1"/>
</dbReference>
<dbReference type="AlphaFoldDB" id="A0A2Z4AG59"/>